<dbReference type="AlphaFoldDB" id="A0A2V1EAK5"/>
<reference evidence="2 3" key="1">
    <citation type="journal article" date="2018" name="Sci. Rep.">
        <title>Comparative genomics provides insights into the lifestyle and reveals functional heterogeneity of dark septate endophytic fungi.</title>
        <authorList>
            <person name="Knapp D.G."/>
            <person name="Nemeth J.B."/>
            <person name="Barry K."/>
            <person name="Hainaut M."/>
            <person name="Henrissat B."/>
            <person name="Johnson J."/>
            <person name="Kuo A."/>
            <person name="Lim J.H.P."/>
            <person name="Lipzen A."/>
            <person name="Nolan M."/>
            <person name="Ohm R.A."/>
            <person name="Tamas L."/>
            <person name="Grigoriev I.V."/>
            <person name="Spatafora J.W."/>
            <person name="Nagy L.G."/>
            <person name="Kovacs G.M."/>
        </authorList>
    </citation>
    <scope>NUCLEOTIDE SEQUENCE [LARGE SCALE GENOMIC DNA]</scope>
    <source>
        <strain evidence="2 3">DSE2036</strain>
    </source>
</reference>
<protein>
    <submittedName>
        <fullName evidence="2">Uncharacterized protein</fullName>
    </submittedName>
</protein>
<name>A0A2V1EAK5_9PLEO</name>
<dbReference type="EMBL" id="KZ805309">
    <property type="protein sequence ID" value="PVI06265.1"/>
    <property type="molecule type" value="Genomic_DNA"/>
</dbReference>
<feature type="compositionally biased region" description="Basic and acidic residues" evidence="1">
    <location>
        <begin position="184"/>
        <end position="194"/>
    </location>
</feature>
<accession>A0A2V1EAK5</accession>
<proteinExistence type="predicted"/>
<evidence type="ECO:0000256" key="1">
    <source>
        <dbReference type="SAM" id="MobiDB-lite"/>
    </source>
</evidence>
<sequence length="194" mass="22039">MNSDRSTEDSSTGYFNPGTDWWSMPYVPSNRERSGRRRNSQHPRSTLGNRLRGVSRVQASPVRTEAAEDRVRRARIRRAQAERIVRSRVEQRRHRLGSHSSRVSSRSIANRNDRLAQVFGDLVEQIDRGDQHNTADIRTGRDYDSLVSLMSQVNLSRRSAHGTENLSDLFSRMNISGSSSGRQQVDEGGTRTSK</sequence>
<keyword evidence="3" id="KW-1185">Reference proteome</keyword>
<feature type="region of interest" description="Disordered" evidence="1">
    <location>
        <begin position="1"/>
        <end position="66"/>
    </location>
</feature>
<evidence type="ECO:0000313" key="2">
    <source>
        <dbReference type="EMBL" id="PVI06265.1"/>
    </source>
</evidence>
<feature type="compositionally biased region" description="Polar residues" evidence="1">
    <location>
        <begin position="172"/>
        <end position="183"/>
    </location>
</feature>
<gene>
    <name evidence="2" type="ORF">DM02DRAFT_649778</name>
</gene>
<dbReference type="Proteomes" id="UP000244855">
    <property type="component" value="Unassembled WGS sequence"/>
</dbReference>
<feature type="region of interest" description="Disordered" evidence="1">
    <location>
        <begin position="172"/>
        <end position="194"/>
    </location>
</feature>
<evidence type="ECO:0000313" key="3">
    <source>
        <dbReference type="Proteomes" id="UP000244855"/>
    </source>
</evidence>
<organism evidence="2 3">
    <name type="scientific">Periconia macrospinosa</name>
    <dbReference type="NCBI Taxonomy" id="97972"/>
    <lineage>
        <taxon>Eukaryota</taxon>
        <taxon>Fungi</taxon>
        <taxon>Dikarya</taxon>
        <taxon>Ascomycota</taxon>
        <taxon>Pezizomycotina</taxon>
        <taxon>Dothideomycetes</taxon>
        <taxon>Pleosporomycetidae</taxon>
        <taxon>Pleosporales</taxon>
        <taxon>Massarineae</taxon>
        <taxon>Periconiaceae</taxon>
        <taxon>Periconia</taxon>
    </lineage>
</organism>